<comment type="similarity">
    <text evidence="2 8 9">Belongs to the glycosyl hydrolase 9 (cellulase E) family.</text>
</comment>
<accession>A0ABQ9E430</accession>
<evidence type="ECO:0000256" key="8">
    <source>
        <dbReference type="PROSITE-ProRule" id="PRU10060"/>
    </source>
</evidence>
<dbReference type="InterPro" id="IPR012341">
    <property type="entry name" value="6hp_glycosidase-like_sf"/>
</dbReference>
<feature type="region of interest" description="Disordered" evidence="10">
    <location>
        <begin position="400"/>
        <end position="438"/>
    </location>
</feature>
<name>A0ABQ9E430_TEGGR</name>
<evidence type="ECO:0000256" key="4">
    <source>
        <dbReference type="ARBA" id="ARBA00023001"/>
    </source>
</evidence>
<dbReference type="InterPro" id="IPR001701">
    <property type="entry name" value="Glyco_hydro_9"/>
</dbReference>
<keyword evidence="3 8" id="KW-0378">Hydrolase</keyword>
<dbReference type="SUPFAM" id="SSF48208">
    <property type="entry name" value="Six-hairpin glycosidases"/>
    <property type="match status" value="1"/>
</dbReference>
<evidence type="ECO:0000313" key="13">
    <source>
        <dbReference type="Proteomes" id="UP001217089"/>
    </source>
</evidence>
<sequence length="468" mass="52503">MFTHGSDIDVSVNYQDDQMKEHLYVETKTSFFTYFMVVNFGEYGMPSGNHLPSILVPTLTAKTPATRYDYGEALRLSILFYDAQRSGKLPADNPIPWRHDSALQDSDGSVDLTGGWYDAGDHVKFNFPMAAATTNLLWGLVKWTDGYQSSGQLDMMYDMIKWPLQYFLKCWLPDTSTYYVQVGDGKLDFAYWGRAEDMTMARPAFKVTQNNPGSDVADSAFSTKLLTAAKSLYKFAKDYKGIYSQSVPEANLYYSSTGYRDELCLGAAWLYKATNDSQYLTDAKSFYDPATAWAESWDEKKVSCQLLLFELTKEDKYKNNVEAFMQSWMPGGSVPYTPCGLAFRIKWGSLRYAALMAADNGINSDAYKKWALSQMNYILGDNNLHISYEIGFGSKYPQHPHHRGSSCPDAPNACTIQHQHSSSPNPNVLKGALVGGPGQNDDYVDNRNDYVKNEVAVDYNAGFQSALA</sequence>
<dbReference type="EMBL" id="JARBDR010000919">
    <property type="protein sequence ID" value="KAJ8300037.1"/>
    <property type="molecule type" value="Genomic_DNA"/>
</dbReference>
<feature type="compositionally biased region" description="Polar residues" evidence="10">
    <location>
        <begin position="414"/>
        <end position="426"/>
    </location>
</feature>
<dbReference type="Pfam" id="PF00759">
    <property type="entry name" value="Glyco_hydro_9"/>
    <property type="match status" value="1"/>
</dbReference>
<protein>
    <recommendedName>
        <fullName evidence="9">Endoglucanase</fullName>
        <ecNumber evidence="9">3.2.1.4</ecNumber>
    </recommendedName>
</protein>
<dbReference type="EC" id="3.2.1.4" evidence="9"/>
<evidence type="ECO:0000256" key="10">
    <source>
        <dbReference type="SAM" id="MobiDB-lite"/>
    </source>
</evidence>
<evidence type="ECO:0000256" key="2">
    <source>
        <dbReference type="ARBA" id="ARBA00007072"/>
    </source>
</evidence>
<organism evidence="12 13">
    <name type="scientific">Tegillarca granosa</name>
    <name type="common">Malaysian cockle</name>
    <name type="synonym">Anadara granosa</name>
    <dbReference type="NCBI Taxonomy" id="220873"/>
    <lineage>
        <taxon>Eukaryota</taxon>
        <taxon>Metazoa</taxon>
        <taxon>Spiralia</taxon>
        <taxon>Lophotrochozoa</taxon>
        <taxon>Mollusca</taxon>
        <taxon>Bivalvia</taxon>
        <taxon>Autobranchia</taxon>
        <taxon>Pteriomorphia</taxon>
        <taxon>Arcoida</taxon>
        <taxon>Arcoidea</taxon>
        <taxon>Arcidae</taxon>
        <taxon>Tegillarca</taxon>
    </lineage>
</organism>
<evidence type="ECO:0000259" key="11">
    <source>
        <dbReference type="Pfam" id="PF00759"/>
    </source>
</evidence>
<reference evidence="12 13" key="1">
    <citation type="submission" date="2022-12" db="EMBL/GenBank/DDBJ databases">
        <title>Chromosome-level genome of Tegillarca granosa.</title>
        <authorList>
            <person name="Kim J."/>
        </authorList>
    </citation>
    <scope>NUCLEOTIDE SEQUENCE [LARGE SCALE GENOMIC DNA]</scope>
    <source>
        <strain evidence="12">Teg-2019</strain>
        <tissue evidence="12">Adductor muscle</tissue>
    </source>
</reference>
<dbReference type="PROSITE" id="PS00698">
    <property type="entry name" value="GH9_3"/>
    <property type="match status" value="1"/>
</dbReference>
<dbReference type="PANTHER" id="PTHR22298">
    <property type="entry name" value="ENDO-1,4-BETA-GLUCANASE"/>
    <property type="match status" value="1"/>
</dbReference>
<evidence type="ECO:0000256" key="6">
    <source>
        <dbReference type="ARBA" id="ARBA00023295"/>
    </source>
</evidence>
<proteinExistence type="inferred from homology"/>
<dbReference type="InterPro" id="IPR033126">
    <property type="entry name" value="Glyco_hydro_9_Asp/Glu_AS"/>
</dbReference>
<keyword evidence="5 8" id="KW-0119">Carbohydrate metabolism</keyword>
<gene>
    <name evidence="12" type="ORF">KUTeg_021556</name>
</gene>
<evidence type="ECO:0000256" key="9">
    <source>
        <dbReference type="RuleBase" id="RU361166"/>
    </source>
</evidence>
<dbReference type="Gene3D" id="1.50.10.10">
    <property type="match status" value="1"/>
</dbReference>
<feature type="active site" evidence="8">
    <location>
        <position position="445"/>
    </location>
</feature>
<evidence type="ECO:0000256" key="1">
    <source>
        <dbReference type="ARBA" id="ARBA00000966"/>
    </source>
</evidence>
<feature type="non-terminal residue" evidence="12">
    <location>
        <position position="468"/>
    </location>
</feature>
<evidence type="ECO:0000256" key="7">
    <source>
        <dbReference type="ARBA" id="ARBA00023326"/>
    </source>
</evidence>
<keyword evidence="13" id="KW-1185">Reference proteome</keyword>
<keyword evidence="7 8" id="KW-0624">Polysaccharide degradation</keyword>
<dbReference type="Proteomes" id="UP001217089">
    <property type="component" value="Unassembled WGS sequence"/>
</dbReference>
<keyword evidence="6 8" id="KW-0326">Glycosidase</keyword>
<comment type="caution">
    <text evidence="12">The sequence shown here is derived from an EMBL/GenBank/DDBJ whole genome shotgun (WGS) entry which is preliminary data.</text>
</comment>
<evidence type="ECO:0000256" key="5">
    <source>
        <dbReference type="ARBA" id="ARBA00023277"/>
    </source>
</evidence>
<evidence type="ECO:0000313" key="12">
    <source>
        <dbReference type="EMBL" id="KAJ8300037.1"/>
    </source>
</evidence>
<feature type="domain" description="Glycoside hydrolase family 9" evidence="11">
    <location>
        <begin position="70"/>
        <end position="467"/>
    </location>
</feature>
<evidence type="ECO:0000256" key="3">
    <source>
        <dbReference type="ARBA" id="ARBA00022801"/>
    </source>
</evidence>
<comment type="catalytic activity">
    <reaction evidence="1 9">
        <text>Endohydrolysis of (1-&gt;4)-beta-D-glucosidic linkages in cellulose, lichenin and cereal beta-D-glucans.</text>
        <dbReference type="EC" id="3.2.1.4"/>
    </reaction>
</comment>
<keyword evidence="4 9" id="KW-0136">Cellulose degradation</keyword>
<dbReference type="InterPro" id="IPR008928">
    <property type="entry name" value="6-hairpin_glycosidase_sf"/>
</dbReference>
<feature type="active site" evidence="8">
    <location>
        <position position="454"/>
    </location>
</feature>